<feature type="compositionally biased region" description="Basic and acidic residues" evidence="14">
    <location>
        <begin position="92"/>
        <end position="103"/>
    </location>
</feature>
<dbReference type="GO" id="GO:0003677">
    <property type="term" value="F:DNA binding"/>
    <property type="evidence" value="ECO:0007669"/>
    <property type="project" value="UniProtKB-KW"/>
</dbReference>
<evidence type="ECO:0000313" key="17">
    <source>
        <dbReference type="EMBL" id="GKV23641.1"/>
    </source>
</evidence>
<evidence type="ECO:0000256" key="4">
    <source>
        <dbReference type="ARBA" id="ARBA00022679"/>
    </source>
</evidence>
<evidence type="ECO:0000313" key="18">
    <source>
        <dbReference type="Proteomes" id="UP001054252"/>
    </source>
</evidence>
<dbReference type="SMART" id="SM00466">
    <property type="entry name" value="SRA"/>
    <property type="match status" value="1"/>
</dbReference>
<evidence type="ECO:0000256" key="9">
    <source>
        <dbReference type="ARBA" id="ARBA00022853"/>
    </source>
</evidence>
<dbReference type="EMBL" id="BPVZ01000063">
    <property type="protein sequence ID" value="GKV23641.1"/>
    <property type="molecule type" value="Genomic_DNA"/>
</dbReference>
<keyword evidence="4" id="KW-0808">Transferase</keyword>
<dbReference type="InterPro" id="IPR045134">
    <property type="entry name" value="UHRF1/2-like"/>
</dbReference>
<evidence type="ECO:0000256" key="2">
    <source>
        <dbReference type="ARBA" id="ARBA00004906"/>
    </source>
</evidence>
<feature type="region of interest" description="Disordered" evidence="14">
    <location>
        <begin position="511"/>
        <end position="641"/>
    </location>
</feature>
<dbReference type="InterPro" id="IPR011011">
    <property type="entry name" value="Znf_FYVE_PHD"/>
</dbReference>
<evidence type="ECO:0000259" key="15">
    <source>
        <dbReference type="PROSITE" id="PS50089"/>
    </source>
</evidence>
<dbReference type="FunFam" id="2.30.280.10:FF:000002">
    <property type="entry name" value="E3 ubiquitin-protein ligase ORTHRUS 2"/>
    <property type="match status" value="1"/>
</dbReference>
<keyword evidence="9" id="KW-0156">Chromatin regulator</keyword>
<feature type="domain" description="RING-type" evidence="15">
    <location>
        <begin position="142"/>
        <end position="181"/>
    </location>
</feature>
<evidence type="ECO:0000256" key="7">
    <source>
        <dbReference type="ARBA" id="ARBA00022786"/>
    </source>
</evidence>
<accession>A0AAV5KGH3</accession>
<dbReference type="InterPro" id="IPR003105">
    <property type="entry name" value="SRA_YDG"/>
</dbReference>
<evidence type="ECO:0000256" key="11">
    <source>
        <dbReference type="ARBA" id="ARBA00023242"/>
    </source>
</evidence>
<dbReference type="EC" id="2.3.2.27" evidence="3"/>
<dbReference type="InterPro" id="IPR013083">
    <property type="entry name" value="Znf_RING/FYVE/PHD"/>
</dbReference>
<dbReference type="GO" id="GO:0044027">
    <property type="term" value="P:negative regulation of gene expression via chromosomal CpG island methylation"/>
    <property type="evidence" value="ECO:0007669"/>
    <property type="project" value="TreeGrafter"/>
</dbReference>
<evidence type="ECO:0000256" key="6">
    <source>
        <dbReference type="ARBA" id="ARBA00022771"/>
    </source>
</evidence>
<keyword evidence="7" id="KW-0833">Ubl conjugation pathway</keyword>
<dbReference type="InterPro" id="IPR036987">
    <property type="entry name" value="SRA-YDG_sf"/>
</dbReference>
<evidence type="ECO:0000256" key="3">
    <source>
        <dbReference type="ARBA" id="ARBA00012483"/>
    </source>
</evidence>
<name>A0AAV5KGH3_9ROSI</name>
<dbReference type="PROSITE" id="PS51015">
    <property type="entry name" value="YDG"/>
    <property type="match status" value="1"/>
</dbReference>
<feature type="compositionally biased region" description="Basic and acidic residues" evidence="14">
    <location>
        <begin position="511"/>
        <end position="520"/>
    </location>
</feature>
<dbReference type="SUPFAM" id="SSF57903">
    <property type="entry name" value="FYVE/PHD zinc finger"/>
    <property type="match status" value="1"/>
</dbReference>
<dbReference type="Gene3D" id="2.30.280.10">
    <property type="entry name" value="SRA-YDG"/>
    <property type="match status" value="1"/>
</dbReference>
<dbReference type="PROSITE" id="PS01359">
    <property type="entry name" value="ZF_PHD_1"/>
    <property type="match status" value="1"/>
</dbReference>
<organism evidence="17 18">
    <name type="scientific">Rubroshorea leprosula</name>
    <dbReference type="NCBI Taxonomy" id="152421"/>
    <lineage>
        <taxon>Eukaryota</taxon>
        <taxon>Viridiplantae</taxon>
        <taxon>Streptophyta</taxon>
        <taxon>Embryophyta</taxon>
        <taxon>Tracheophyta</taxon>
        <taxon>Spermatophyta</taxon>
        <taxon>Magnoliopsida</taxon>
        <taxon>eudicotyledons</taxon>
        <taxon>Gunneridae</taxon>
        <taxon>Pentapetalae</taxon>
        <taxon>rosids</taxon>
        <taxon>malvids</taxon>
        <taxon>Malvales</taxon>
        <taxon>Dipterocarpaceae</taxon>
        <taxon>Rubroshorea</taxon>
    </lineage>
</organism>
<feature type="region of interest" description="Disordered" evidence="14">
    <location>
        <begin position="92"/>
        <end position="127"/>
    </location>
</feature>
<dbReference type="Proteomes" id="UP001054252">
    <property type="component" value="Unassembled WGS sequence"/>
</dbReference>
<dbReference type="InterPro" id="IPR001965">
    <property type="entry name" value="Znf_PHD"/>
</dbReference>
<keyword evidence="18" id="KW-1185">Reference proteome</keyword>
<reference evidence="17 18" key="1">
    <citation type="journal article" date="2021" name="Commun. Biol.">
        <title>The genome of Shorea leprosula (Dipterocarpaceae) highlights the ecological relevance of drought in aseasonal tropical rainforests.</title>
        <authorList>
            <person name="Ng K.K.S."/>
            <person name="Kobayashi M.J."/>
            <person name="Fawcett J.A."/>
            <person name="Hatakeyama M."/>
            <person name="Paape T."/>
            <person name="Ng C.H."/>
            <person name="Ang C.C."/>
            <person name="Tnah L.H."/>
            <person name="Lee C.T."/>
            <person name="Nishiyama T."/>
            <person name="Sese J."/>
            <person name="O'Brien M.J."/>
            <person name="Copetti D."/>
            <person name="Mohd Noor M.I."/>
            <person name="Ong R.C."/>
            <person name="Putra M."/>
            <person name="Sireger I.Z."/>
            <person name="Indrioko S."/>
            <person name="Kosugi Y."/>
            <person name="Izuno A."/>
            <person name="Isagi Y."/>
            <person name="Lee S.L."/>
            <person name="Shimizu K.K."/>
        </authorList>
    </citation>
    <scope>NUCLEOTIDE SEQUENCE [LARGE SCALE GENOMIC DNA]</scope>
    <source>
        <strain evidence="17">214</strain>
    </source>
</reference>
<feature type="compositionally biased region" description="Acidic residues" evidence="14">
    <location>
        <begin position="524"/>
        <end position="542"/>
    </location>
</feature>
<evidence type="ECO:0000256" key="12">
    <source>
        <dbReference type="PROSITE-ProRule" id="PRU00175"/>
    </source>
</evidence>
<feature type="domain" description="YDG" evidence="16">
    <location>
        <begin position="270"/>
        <end position="419"/>
    </location>
</feature>
<proteinExistence type="predicted"/>
<dbReference type="InterPro" id="IPR001841">
    <property type="entry name" value="Znf_RING"/>
</dbReference>
<dbReference type="Pfam" id="PF00097">
    <property type="entry name" value="zf-C3HC4"/>
    <property type="match status" value="1"/>
</dbReference>
<dbReference type="PANTHER" id="PTHR14140:SF46">
    <property type="entry name" value="E3 UBIQUITIN-PROTEIN LIGASE ORTHRUS 1-RELATED"/>
    <property type="match status" value="1"/>
</dbReference>
<comment type="subcellular location">
    <subcellularLocation>
        <location evidence="13">Nucleus</location>
    </subcellularLocation>
</comment>
<evidence type="ECO:0000256" key="13">
    <source>
        <dbReference type="PROSITE-ProRule" id="PRU00358"/>
    </source>
</evidence>
<comment type="pathway">
    <text evidence="2">Protein modification; protein ubiquitination.</text>
</comment>
<keyword evidence="11 13" id="KW-0539">Nucleus</keyword>
<dbReference type="SMART" id="SM00184">
    <property type="entry name" value="RING"/>
    <property type="match status" value="1"/>
</dbReference>
<dbReference type="SUPFAM" id="SSF88697">
    <property type="entry name" value="PUA domain-like"/>
    <property type="match status" value="1"/>
</dbReference>
<keyword evidence="5" id="KW-0479">Metal-binding</keyword>
<keyword evidence="10" id="KW-0238">DNA-binding</keyword>
<dbReference type="AlphaFoldDB" id="A0AAV5KGH3"/>
<sequence>MAQSIVQLPCDGEGACMRCKATPPAEETLMCVTCVTPWHVACLAVPPPTLESTLQWSCPDCSGQPLPSAGTTAGGSSDLVAAIKAIEGDDSLTEKEKARKRQELLSGKSEGDAGGAGDKKKGKKKAEEENSILDVLGETLNCSFCMQLPERPVTTPCGHNFCLKCFQKWIGQGKSTCAKCRTQIPEKMARQPRINSALVSAIRMAKMARNNVAVGPLKVNHFIHNQDRPEKAFTTERAQKAGKANAASGKIFVTTPPDHFGPITAEYDPVRNQGVLVGEFWEDRMECRQWGVHLPHIAGIAGQAKYGAQSVALSGGYVDDEDHGEWFLYTGSGGKDLSGNKRTNKKHSFDQKFEMMNESLRISCLKGYPVRVVRSHKEKRSAYAPVEKGVRYDGIYRIEKCWRKAGKQGFKVCRYLFVRCDNEPAPWTSDENGDRPRLLPLIPELKAATDVTERKEKKFAGKTLVIERNRGGRTLRSKKNVLNCPSCPTDISDFLQNLQVNRELMDVIESLKSESEKQEPAEGSSDEETDDMEDLADSDAEIGNENSEVADTSDAMVNPAADCEPKRTTKEVNNLQPGVVECNAAPVTKRTSKRKHADNGDYDLEVVVGDKRSRKGQEAANDANESPSSTLQVQSSGGDLE</sequence>
<evidence type="ECO:0000256" key="8">
    <source>
        <dbReference type="ARBA" id="ARBA00022833"/>
    </source>
</evidence>
<comment type="catalytic activity">
    <reaction evidence="1">
        <text>S-ubiquitinyl-[E2 ubiquitin-conjugating enzyme]-L-cysteine + [acceptor protein]-L-lysine = [E2 ubiquitin-conjugating enzyme]-L-cysteine + N(6)-ubiquitinyl-[acceptor protein]-L-lysine.</text>
        <dbReference type="EC" id="2.3.2.27"/>
    </reaction>
</comment>
<dbReference type="InterPro" id="IPR019786">
    <property type="entry name" value="Zinc_finger_PHD-type_CS"/>
</dbReference>
<comment type="caution">
    <text evidence="17">The sequence shown here is derived from an EMBL/GenBank/DDBJ whole genome shotgun (WGS) entry which is preliminary data.</text>
</comment>
<evidence type="ECO:0000256" key="5">
    <source>
        <dbReference type="ARBA" id="ARBA00022723"/>
    </source>
</evidence>
<dbReference type="GO" id="GO:0016567">
    <property type="term" value="P:protein ubiquitination"/>
    <property type="evidence" value="ECO:0007669"/>
    <property type="project" value="TreeGrafter"/>
</dbReference>
<dbReference type="GO" id="GO:0008270">
    <property type="term" value="F:zinc ion binding"/>
    <property type="evidence" value="ECO:0007669"/>
    <property type="project" value="UniProtKB-KW"/>
</dbReference>
<evidence type="ECO:0000256" key="10">
    <source>
        <dbReference type="ARBA" id="ARBA00023125"/>
    </source>
</evidence>
<dbReference type="InterPro" id="IPR047498">
    <property type="entry name" value="RING-HC_ORTHRUS_rpt1"/>
</dbReference>
<dbReference type="Pfam" id="PF02182">
    <property type="entry name" value="SAD_SRA"/>
    <property type="match status" value="1"/>
</dbReference>
<dbReference type="InterPro" id="IPR015947">
    <property type="entry name" value="PUA-like_sf"/>
</dbReference>
<dbReference type="GO" id="GO:0005634">
    <property type="term" value="C:nucleus"/>
    <property type="evidence" value="ECO:0007669"/>
    <property type="project" value="UniProtKB-SubCell"/>
</dbReference>
<keyword evidence="8" id="KW-0862">Zinc</keyword>
<dbReference type="Gene3D" id="3.30.40.10">
    <property type="entry name" value="Zinc/RING finger domain, C3HC4 (zinc finger)"/>
    <property type="match status" value="2"/>
</dbReference>
<dbReference type="FunFam" id="3.30.40.10:FF:000472">
    <property type="entry name" value="E3 ubiquitin-protein ligase ORTHRUS 2"/>
    <property type="match status" value="1"/>
</dbReference>
<dbReference type="GO" id="GO:0061630">
    <property type="term" value="F:ubiquitin protein ligase activity"/>
    <property type="evidence" value="ECO:0007669"/>
    <property type="project" value="UniProtKB-EC"/>
</dbReference>
<evidence type="ECO:0000256" key="14">
    <source>
        <dbReference type="SAM" id="MobiDB-lite"/>
    </source>
</evidence>
<dbReference type="SUPFAM" id="SSF57850">
    <property type="entry name" value="RING/U-box"/>
    <property type="match status" value="1"/>
</dbReference>
<feature type="compositionally biased region" description="Polar residues" evidence="14">
    <location>
        <begin position="623"/>
        <end position="641"/>
    </location>
</feature>
<feature type="compositionally biased region" description="Basic and acidic residues" evidence="14">
    <location>
        <begin position="608"/>
        <end position="617"/>
    </location>
</feature>
<dbReference type="PROSITE" id="PS50089">
    <property type="entry name" value="ZF_RING_2"/>
    <property type="match status" value="1"/>
</dbReference>
<evidence type="ECO:0000259" key="16">
    <source>
        <dbReference type="PROSITE" id="PS51015"/>
    </source>
</evidence>
<evidence type="ECO:0000256" key="1">
    <source>
        <dbReference type="ARBA" id="ARBA00000900"/>
    </source>
</evidence>
<keyword evidence="6 12" id="KW-0863">Zinc-finger</keyword>
<gene>
    <name evidence="17" type="ORF">SLEP1_g33346</name>
</gene>
<dbReference type="InterPro" id="IPR018957">
    <property type="entry name" value="Znf_C3HC4_RING-type"/>
</dbReference>
<dbReference type="CDD" id="cd23138">
    <property type="entry name" value="RING-HC_ORTHRUS_rpt1"/>
    <property type="match status" value="1"/>
</dbReference>
<protein>
    <recommendedName>
        <fullName evidence="3">RING-type E3 ubiquitin transferase</fullName>
        <ecNumber evidence="3">2.3.2.27</ecNumber>
    </recommendedName>
</protein>
<dbReference type="SMART" id="SM00249">
    <property type="entry name" value="PHD"/>
    <property type="match status" value="1"/>
</dbReference>
<dbReference type="PANTHER" id="PTHR14140">
    <property type="entry name" value="E3 UBIQUITIN-PROTEIN LIGASE UHRF-RELATED"/>
    <property type="match status" value="1"/>
</dbReference>